<dbReference type="Pfam" id="PF18058">
    <property type="entry name" value="SbsC_C"/>
    <property type="match status" value="1"/>
</dbReference>
<sequence length="356" mass="40182">MKKLANLAITAAFTATFILSPIQSVKTEAAASKAEIYVNQAVYWAGALKWQISVEYKKDVSYPDMKVFNATKDNIQKAKSEFSALPPDQKTKLEAKLRDQAEIHYTRAVAYIDAISSGKKLKAQADLFTTSYNAQPSTDETEKAYHDLTYRIKHTANQLYKVYGSTTREAILKEYKLPAESARNAASNTITAKMAIDQFRAIAVERRTPELQAPVEEKIKKVADTNTRLLLLHKLQTGENQLPPNMDKYKSGFQKMGFKFNSDTTAVYTYGGMSVGLLNRGTYWQLRSDNWNGNYWTMFKKSIAVVWGADIAFSSMKYLDYAIGYPHTAYSTQNIKTFVSGESLVVYLYMPRAQVQ</sequence>
<dbReference type="AlphaFoldDB" id="A0A3D8GRC0"/>
<protein>
    <recommendedName>
        <fullName evidence="1">SbsC C-terminal domain-containing protein</fullName>
    </recommendedName>
</protein>
<gene>
    <name evidence="2" type="ORF">DRW41_10110</name>
</gene>
<evidence type="ECO:0000259" key="1">
    <source>
        <dbReference type="Pfam" id="PF18058"/>
    </source>
</evidence>
<dbReference type="RefSeq" id="WP_115451861.1">
    <property type="nucleotide sequence ID" value="NZ_QNQT01000003.1"/>
</dbReference>
<feature type="domain" description="SbsC C-terminal" evidence="1">
    <location>
        <begin position="49"/>
        <end position="180"/>
    </location>
</feature>
<dbReference type="Proteomes" id="UP000257144">
    <property type="component" value="Unassembled WGS sequence"/>
</dbReference>
<keyword evidence="3" id="KW-1185">Reference proteome</keyword>
<name>A0A3D8GRC0_9BACI</name>
<proteinExistence type="predicted"/>
<dbReference type="EMBL" id="QNQT01000003">
    <property type="protein sequence ID" value="RDU37033.1"/>
    <property type="molecule type" value="Genomic_DNA"/>
</dbReference>
<organism evidence="2 3">
    <name type="scientific">Neobacillus piezotolerans</name>
    <dbReference type="NCBI Taxonomy" id="2259171"/>
    <lineage>
        <taxon>Bacteria</taxon>
        <taxon>Bacillati</taxon>
        <taxon>Bacillota</taxon>
        <taxon>Bacilli</taxon>
        <taxon>Bacillales</taxon>
        <taxon>Bacillaceae</taxon>
        <taxon>Neobacillus</taxon>
    </lineage>
</organism>
<accession>A0A3D8GRC0</accession>
<dbReference type="InterPro" id="IPR041378">
    <property type="entry name" value="S-layer_SbsC_C"/>
</dbReference>
<evidence type="ECO:0000313" key="2">
    <source>
        <dbReference type="EMBL" id="RDU37033.1"/>
    </source>
</evidence>
<comment type="caution">
    <text evidence="2">The sequence shown here is derived from an EMBL/GenBank/DDBJ whole genome shotgun (WGS) entry which is preliminary data.</text>
</comment>
<dbReference type="Gene3D" id="1.20.58.780">
    <property type="match status" value="1"/>
</dbReference>
<dbReference type="OrthoDB" id="2960308at2"/>
<reference evidence="2 3" key="1">
    <citation type="submission" date="2018-07" db="EMBL/GenBank/DDBJ databases">
        <title>Bacillus sp. YLB-04 draft genome sequence.</title>
        <authorList>
            <person name="Yu L."/>
            <person name="Tang X."/>
        </authorList>
    </citation>
    <scope>NUCLEOTIDE SEQUENCE [LARGE SCALE GENOMIC DNA]</scope>
    <source>
        <strain evidence="2 3">YLB-04</strain>
    </source>
</reference>
<evidence type="ECO:0000313" key="3">
    <source>
        <dbReference type="Proteomes" id="UP000257144"/>
    </source>
</evidence>